<evidence type="ECO:0000259" key="8">
    <source>
        <dbReference type="PROSITE" id="PS50850"/>
    </source>
</evidence>
<keyword evidence="10" id="KW-1185">Reference proteome</keyword>
<evidence type="ECO:0000256" key="1">
    <source>
        <dbReference type="ARBA" id="ARBA00004141"/>
    </source>
</evidence>
<sequence>MAGDEKKMHHVNDDPDVQVLSGAENSVDDEKRVRRKIDCVILPMMCTVYFLQYLDKLSLGYAAVFGLIEDLGLQGSQYSWCTSIFYFGQLVAEGPFIYLMGRLPLTRFIAVTIILWGAVCMCLAAPTNFAGFAAVRVLLGVTEGAVSPAFVTITSIWYKKEDHALRVGIWGGMNPLAQVIGSLLMYGIGKIHHPSIEPWRILFLLCGALTSVFGVVFYIAMPSTPQKAWFLTPREREIVLERMQRDREGGDKVKFSWAQVRETLFDTKAWFILLLGFIASMPGAVIFFGTILINGLNYDKFQTMLLTAPSGAISLGMLAVAMIGCSILPKYRCLVLILVTIVPLVGNILLLKLPLSATWGLVASSWLASCNPGILVMIMSLSASNVKGNTKRAIVNTYFFIGLCVGCIAGPQLWEPSAAPRFFSGVTMGLSCWKRDREQGVDSGPVTAYAGEDLTDKEDVLFRYIY</sequence>
<evidence type="ECO:0000256" key="2">
    <source>
        <dbReference type="ARBA" id="ARBA00022448"/>
    </source>
</evidence>
<comment type="subcellular location">
    <subcellularLocation>
        <location evidence="1">Membrane</location>
        <topology evidence="1">Multi-pass membrane protein</topology>
    </subcellularLocation>
</comment>
<dbReference type="InterPro" id="IPR011701">
    <property type="entry name" value="MFS"/>
</dbReference>
<feature type="domain" description="Major facilitator superfamily (MFS) profile" evidence="8">
    <location>
        <begin position="41"/>
        <end position="466"/>
    </location>
</feature>
<dbReference type="Pfam" id="PF07690">
    <property type="entry name" value="MFS_1"/>
    <property type="match status" value="1"/>
</dbReference>
<feature type="transmembrane region" description="Helical" evidence="7">
    <location>
        <begin position="359"/>
        <end position="381"/>
    </location>
</feature>
<evidence type="ECO:0000256" key="7">
    <source>
        <dbReference type="SAM" id="Phobius"/>
    </source>
</evidence>
<protein>
    <recommendedName>
        <fullName evidence="8">Major facilitator superfamily (MFS) profile domain-containing protein</fullName>
    </recommendedName>
</protein>
<comment type="similarity">
    <text evidence="6">Belongs to the major facilitator superfamily. Allantoate permease family.</text>
</comment>
<feature type="transmembrane region" description="Helical" evidence="7">
    <location>
        <begin position="305"/>
        <end position="327"/>
    </location>
</feature>
<dbReference type="OrthoDB" id="6730379at2759"/>
<feature type="transmembrane region" description="Helical" evidence="7">
    <location>
        <begin position="334"/>
        <end position="353"/>
    </location>
</feature>
<dbReference type="SUPFAM" id="SSF103473">
    <property type="entry name" value="MFS general substrate transporter"/>
    <property type="match status" value="1"/>
</dbReference>
<dbReference type="InterPro" id="IPR020846">
    <property type="entry name" value="MFS_dom"/>
</dbReference>
<gene>
    <name evidence="9" type="ORF">SI65_00673</name>
</gene>
<accession>A0A1E3BQ32</accession>
<dbReference type="GO" id="GO:0022857">
    <property type="term" value="F:transmembrane transporter activity"/>
    <property type="evidence" value="ECO:0007669"/>
    <property type="project" value="InterPro"/>
</dbReference>
<keyword evidence="2" id="KW-0813">Transport</keyword>
<evidence type="ECO:0000256" key="4">
    <source>
        <dbReference type="ARBA" id="ARBA00022989"/>
    </source>
</evidence>
<comment type="caution">
    <text evidence="9">The sequence shown here is derived from an EMBL/GenBank/DDBJ whole genome shotgun (WGS) entry which is preliminary data.</text>
</comment>
<dbReference type="PANTHER" id="PTHR43791:SF103">
    <property type="entry name" value="MAJOR FACILITATOR SUPERFAMILY (MFS) PROFILE DOMAIN-CONTAINING PROTEIN-RELATED"/>
    <property type="match status" value="1"/>
</dbReference>
<feature type="transmembrane region" description="Helical" evidence="7">
    <location>
        <begin position="393"/>
        <end position="414"/>
    </location>
</feature>
<reference evidence="9 10" key="1">
    <citation type="journal article" date="2016" name="BMC Genomics">
        <title>Comparative genomic and transcriptomic analyses of the Fuzhuan brick tea-fermentation fungus Aspergillus cristatus.</title>
        <authorList>
            <person name="Ge Y."/>
            <person name="Wang Y."/>
            <person name="Liu Y."/>
            <person name="Tan Y."/>
            <person name="Ren X."/>
            <person name="Zhang X."/>
            <person name="Hyde K.D."/>
            <person name="Liu Y."/>
            <person name="Liu Z."/>
        </authorList>
    </citation>
    <scope>NUCLEOTIDE SEQUENCE [LARGE SCALE GENOMIC DNA]</scope>
    <source>
        <strain evidence="9 10">GZAAS20.1005</strain>
    </source>
</reference>
<dbReference type="PANTHER" id="PTHR43791">
    <property type="entry name" value="PERMEASE-RELATED"/>
    <property type="match status" value="1"/>
</dbReference>
<dbReference type="VEuPathDB" id="FungiDB:SI65_00673"/>
<dbReference type="FunFam" id="1.20.1250.20:FF:000064">
    <property type="entry name" value="MFS allantoate transporter"/>
    <property type="match status" value="1"/>
</dbReference>
<evidence type="ECO:0000256" key="5">
    <source>
        <dbReference type="ARBA" id="ARBA00023136"/>
    </source>
</evidence>
<feature type="transmembrane region" description="Helical" evidence="7">
    <location>
        <begin position="133"/>
        <end position="157"/>
    </location>
</feature>
<dbReference type="EMBL" id="JXNT01000001">
    <property type="protein sequence ID" value="ODM23084.1"/>
    <property type="molecule type" value="Genomic_DNA"/>
</dbReference>
<feature type="transmembrane region" description="Helical" evidence="7">
    <location>
        <begin position="108"/>
        <end position="127"/>
    </location>
</feature>
<dbReference type="AlphaFoldDB" id="A0A1E3BQ32"/>
<dbReference type="Proteomes" id="UP000094569">
    <property type="component" value="Unassembled WGS sequence"/>
</dbReference>
<dbReference type="InterPro" id="IPR036259">
    <property type="entry name" value="MFS_trans_sf"/>
</dbReference>
<keyword evidence="3 7" id="KW-0812">Transmembrane</keyword>
<feature type="transmembrane region" description="Helical" evidence="7">
    <location>
        <begin position="201"/>
        <end position="221"/>
    </location>
</feature>
<dbReference type="PROSITE" id="PS50850">
    <property type="entry name" value="MFS"/>
    <property type="match status" value="1"/>
</dbReference>
<keyword evidence="4 7" id="KW-1133">Transmembrane helix</keyword>
<dbReference type="GO" id="GO:0016020">
    <property type="term" value="C:membrane"/>
    <property type="evidence" value="ECO:0007669"/>
    <property type="project" value="UniProtKB-SubCell"/>
</dbReference>
<evidence type="ECO:0000256" key="6">
    <source>
        <dbReference type="ARBA" id="ARBA00037968"/>
    </source>
</evidence>
<evidence type="ECO:0000256" key="3">
    <source>
        <dbReference type="ARBA" id="ARBA00022692"/>
    </source>
</evidence>
<feature type="transmembrane region" description="Helical" evidence="7">
    <location>
        <begin position="169"/>
        <end position="189"/>
    </location>
</feature>
<name>A0A1E3BQ32_ASPCR</name>
<evidence type="ECO:0000313" key="9">
    <source>
        <dbReference type="EMBL" id="ODM23084.1"/>
    </source>
</evidence>
<proteinExistence type="inferred from homology"/>
<keyword evidence="5 7" id="KW-0472">Membrane</keyword>
<dbReference type="Gene3D" id="1.20.1250.20">
    <property type="entry name" value="MFS general substrate transporter like domains"/>
    <property type="match status" value="1"/>
</dbReference>
<organism evidence="9 10">
    <name type="scientific">Aspergillus cristatus</name>
    <name type="common">Chinese Fuzhuan brick tea-fermentation fungus</name>
    <name type="synonym">Eurotium cristatum</name>
    <dbReference type="NCBI Taxonomy" id="573508"/>
    <lineage>
        <taxon>Eukaryota</taxon>
        <taxon>Fungi</taxon>
        <taxon>Dikarya</taxon>
        <taxon>Ascomycota</taxon>
        <taxon>Pezizomycotina</taxon>
        <taxon>Eurotiomycetes</taxon>
        <taxon>Eurotiomycetidae</taxon>
        <taxon>Eurotiales</taxon>
        <taxon>Aspergillaceae</taxon>
        <taxon>Aspergillus</taxon>
        <taxon>Aspergillus subgen. Aspergillus</taxon>
    </lineage>
</organism>
<evidence type="ECO:0000313" key="10">
    <source>
        <dbReference type="Proteomes" id="UP000094569"/>
    </source>
</evidence>
<feature type="transmembrane region" description="Helical" evidence="7">
    <location>
        <begin position="269"/>
        <end position="293"/>
    </location>
</feature>